<name>A0A9P5SVM3_9FUNG</name>
<dbReference type="AlphaFoldDB" id="A0A9P5SVM3"/>
<evidence type="ECO:0000313" key="3">
    <source>
        <dbReference type="EMBL" id="KAF9337901.1"/>
    </source>
</evidence>
<dbReference type="InterPro" id="IPR015915">
    <property type="entry name" value="Kelch-typ_b-propeller"/>
</dbReference>
<feature type="region of interest" description="Disordered" evidence="1">
    <location>
        <begin position="546"/>
        <end position="570"/>
    </location>
</feature>
<sequence length="752" mass="80279">MSPTSSSHRSRPSLLRFSLLSLLATTLCPLTLQAQAQGVPSSSVYQNVAHAASAILADGGLYVYGGVVKFIDDIFTPNVGSKQFLRLDLNKSFSTEAAPWTALRGTLTYTMIDAVPSQNGQQMILVGNRDNIGPLAHIYDIATQTWTATPNLPGMNNMANYKRGNVGAALDPRTGLVYIYGGFSYRSFSKELSVLNTSSGDASKMDWTLTVNQSQAPALYDPVVTYLPTINKTAVFGGCNVYNNDSGLAAGCLPLDAAFLFYNGESVTSLLSNRTELKGAPSPRYQSCRAVLKDGRVLLQGGRDPNKFFGDAWILDPATWTWSQQNITGPASAMTRAGHACEMGLNGQLLIVGGFIKVGAASSHVIPSMAVIDTNTWTWKTEYTGAPLESGGMSMGAKVGVGVGVVAALLAVGLSVFCWRRKKALAQTVDANNNNLAEAKRGTEGVYGPGLVLRSDSDQNVTKGGLVSIQARHESHITESETSNEMPSPMSTETLNAATTLPLYASSTEQQQDQFTKGKSKGLKSTPLKMDDAALAAALLQAEDHASHKPKNTPHYNSSSPTSPITRCQQPHTQYTAEPYFDQGKDDMSKRPTQITYVSGPQSVPDSEALIERSSPGVPVHVIHARELDQDGLYPPLTPARPHVASSSIMVGGPVAYPVHSPDAPGSDQGYHPRALSFSAAVNEANAHATRMGDPTSAGAGVGMGMTGPRAPQLPYRHSQMLKDLDNIARIIEMEKEPKSPHTIVPAVDQWS</sequence>
<feature type="chain" id="PRO_5040401298" description="Galactose oxidase" evidence="2">
    <location>
        <begin position="37"/>
        <end position="752"/>
    </location>
</feature>
<dbReference type="SUPFAM" id="SSF117281">
    <property type="entry name" value="Kelch motif"/>
    <property type="match status" value="1"/>
</dbReference>
<organism evidence="3 4">
    <name type="scientific">Podila minutissima</name>
    <dbReference type="NCBI Taxonomy" id="64525"/>
    <lineage>
        <taxon>Eukaryota</taxon>
        <taxon>Fungi</taxon>
        <taxon>Fungi incertae sedis</taxon>
        <taxon>Mucoromycota</taxon>
        <taxon>Mortierellomycotina</taxon>
        <taxon>Mortierellomycetes</taxon>
        <taxon>Mortierellales</taxon>
        <taxon>Mortierellaceae</taxon>
        <taxon>Podila</taxon>
    </lineage>
</organism>
<dbReference type="PANTHER" id="PTHR23244">
    <property type="entry name" value="KELCH REPEAT DOMAIN"/>
    <property type="match status" value="1"/>
</dbReference>
<keyword evidence="4" id="KW-1185">Reference proteome</keyword>
<dbReference type="Pfam" id="PF24681">
    <property type="entry name" value="Kelch_KLHDC2_KLHL20_DRC7"/>
    <property type="match status" value="1"/>
</dbReference>
<evidence type="ECO:0000313" key="4">
    <source>
        <dbReference type="Proteomes" id="UP000696485"/>
    </source>
</evidence>
<dbReference type="Gene3D" id="2.120.10.80">
    <property type="entry name" value="Kelch-type beta propeller"/>
    <property type="match status" value="2"/>
</dbReference>
<keyword evidence="2" id="KW-0732">Signal</keyword>
<reference evidence="3" key="1">
    <citation type="journal article" date="2020" name="Fungal Divers.">
        <title>Resolving the Mortierellaceae phylogeny through synthesis of multi-gene phylogenetics and phylogenomics.</title>
        <authorList>
            <person name="Vandepol N."/>
            <person name="Liber J."/>
            <person name="Desiro A."/>
            <person name="Na H."/>
            <person name="Kennedy M."/>
            <person name="Barry K."/>
            <person name="Grigoriev I.V."/>
            <person name="Miller A.N."/>
            <person name="O'Donnell K."/>
            <person name="Stajich J.E."/>
            <person name="Bonito G."/>
        </authorList>
    </citation>
    <scope>NUCLEOTIDE SEQUENCE</scope>
    <source>
        <strain evidence="3">NVP1</strain>
    </source>
</reference>
<dbReference type="EMBL" id="JAAAUY010000014">
    <property type="protein sequence ID" value="KAF9337901.1"/>
    <property type="molecule type" value="Genomic_DNA"/>
</dbReference>
<evidence type="ECO:0000256" key="1">
    <source>
        <dbReference type="SAM" id="MobiDB-lite"/>
    </source>
</evidence>
<evidence type="ECO:0008006" key="5">
    <source>
        <dbReference type="Google" id="ProtNLM"/>
    </source>
</evidence>
<feature type="signal peptide" evidence="2">
    <location>
        <begin position="1"/>
        <end position="36"/>
    </location>
</feature>
<gene>
    <name evidence="3" type="ORF">BG006_001888</name>
</gene>
<protein>
    <recommendedName>
        <fullName evidence="5">Galactose oxidase</fullName>
    </recommendedName>
</protein>
<evidence type="ECO:0000256" key="2">
    <source>
        <dbReference type="SAM" id="SignalP"/>
    </source>
</evidence>
<accession>A0A9P5SVM3</accession>
<feature type="compositionally biased region" description="Polar residues" evidence="1">
    <location>
        <begin position="554"/>
        <end position="570"/>
    </location>
</feature>
<dbReference type="Proteomes" id="UP000696485">
    <property type="component" value="Unassembled WGS sequence"/>
</dbReference>
<proteinExistence type="predicted"/>
<comment type="caution">
    <text evidence="3">The sequence shown here is derived from an EMBL/GenBank/DDBJ whole genome shotgun (WGS) entry which is preliminary data.</text>
</comment>